<dbReference type="AlphaFoldDB" id="A0A1V9F2J9"/>
<sequence length="236" mass="27064">MTPTIKCIITDDEPLARKGLQGYIEKIDFLELAGVCEDAIQLNSLLKKQPADLLFLDIEMPYVTGIDFLQHTPNAPRVIFTTAYEQYAIKGYELDVLDYLLKPISFERFLKAANKAYDFFSSSSTNAGNYLFIKTDNKLEKVNLQELLFVEAMENYVALYTTDKKLVTHSTLKALQEKLPAAQFIQPHKSYLVNIQCIQSIEGNILHVGGRYQIPISKYQKEEVMERIVNDKLLRR</sequence>
<feature type="domain" description="Response regulatory" evidence="2">
    <location>
        <begin position="6"/>
        <end position="117"/>
    </location>
</feature>
<dbReference type="PROSITE" id="PS50110">
    <property type="entry name" value="RESPONSE_REGULATORY"/>
    <property type="match status" value="1"/>
</dbReference>
<evidence type="ECO:0000259" key="3">
    <source>
        <dbReference type="PROSITE" id="PS50930"/>
    </source>
</evidence>
<feature type="modified residue" description="4-aspartylphosphate" evidence="1">
    <location>
        <position position="57"/>
    </location>
</feature>
<dbReference type="InterPro" id="IPR007492">
    <property type="entry name" value="LytTR_DNA-bd_dom"/>
</dbReference>
<dbReference type="InterPro" id="IPR011006">
    <property type="entry name" value="CheY-like_superfamily"/>
</dbReference>
<dbReference type="Gene3D" id="3.40.50.2300">
    <property type="match status" value="1"/>
</dbReference>
<feature type="domain" description="HTH LytTR-type" evidence="3">
    <location>
        <begin position="131"/>
        <end position="202"/>
    </location>
</feature>
<proteinExistence type="predicted"/>
<evidence type="ECO:0000313" key="4">
    <source>
        <dbReference type="EMBL" id="OQP52531.1"/>
    </source>
</evidence>
<keyword evidence="1" id="KW-0597">Phosphoprotein</keyword>
<gene>
    <name evidence="4" type="ORF">A4H97_24700</name>
</gene>
<evidence type="ECO:0000313" key="5">
    <source>
        <dbReference type="Proteomes" id="UP000192610"/>
    </source>
</evidence>
<keyword evidence="4" id="KW-0238">DNA-binding</keyword>
<dbReference type="OrthoDB" id="9787344at2"/>
<organism evidence="4 5">
    <name type="scientific">Niastella yeongjuensis</name>
    <dbReference type="NCBI Taxonomy" id="354355"/>
    <lineage>
        <taxon>Bacteria</taxon>
        <taxon>Pseudomonadati</taxon>
        <taxon>Bacteroidota</taxon>
        <taxon>Chitinophagia</taxon>
        <taxon>Chitinophagales</taxon>
        <taxon>Chitinophagaceae</taxon>
        <taxon>Niastella</taxon>
    </lineage>
</organism>
<dbReference type="PANTHER" id="PTHR37299">
    <property type="entry name" value="TRANSCRIPTIONAL REGULATOR-RELATED"/>
    <property type="match status" value="1"/>
</dbReference>
<dbReference type="PROSITE" id="PS50930">
    <property type="entry name" value="HTH_LYTTR"/>
    <property type="match status" value="1"/>
</dbReference>
<protein>
    <submittedName>
        <fullName evidence="4">DNA-binding response regulator</fullName>
    </submittedName>
</protein>
<dbReference type="PANTHER" id="PTHR37299:SF1">
    <property type="entry name" value="STAGE 0 SPORULATION PROTEIN A HOMOLOG"/>
    <property type="match status" value="1"/>
</dbReference>
<dbReference type="Proteomes" id="UP000192610">
    <property type="component" value="Unassembled WGS sequence"/>
</dbReference>
<dbReference type="EMBL" id="LVXG01000008">
    <property type="protein sequence ID" value="OQP52531.1"/>
    <property type="molecule type" value="Genomic_DNA"/>
</dbReference>
<dbReference type="Pfam" id="PF04397">
    <property type="entry name" value="LytTR"/>
    <property type="match status" value="1"/>
</dbReference>
<dbReference type="InterPro" id="IPR046947">
    <property type="entry name" value="LytR-like"/>
</dbReference>
<comment type="caution">
    <text evidence="4">The sequence shown here is derived from an EMBL/GenBank/DDBJ whole genome shotgun (WGS) entry which is preliminary data.</text>
</comment>
<dbReference type="GO" id="GO:0000156">
    <property type="term" value="F:phosphorelay response regulator activity"/>
    <property type="evidence" value="ECO:0007669"/>
    <property type="project" value="InterPro"/>
</dbReference>
<dbReference type="SUPFAM" id="SSF52172">
    <property type="entry name" value="CheY-like"/>
    <property type="match status" value="1"/>
</dbReference>
<dbReference type="STRING" id="354355.SAMN05660816_05411"/>
<dbReference type="RefSeq" id="WP_081198005.1">
    <property type="nucleotide sequence ID" value="NZ_FOCZ01000012.1"/>
</dbReference>
<dbReference type="GO" id="GO:0003677">
    <property type="term" value="F:DNA binding"/>
    <property type="evidence" value="ECO:0007669"/>
    <property type="project" value="UniProtKB-KW"/>
</dbReference>
<dbReference type="Pfam" id="PF00072">
    <property type="entry name" value="Response_reg"/>
    <property type="match status" value="1"/>
</dbReference>
<accession>A0A1V9F2J9</accession>
<reference evidence="5" key="1">
    <citation type="submission" date="2016-04" db="EMBL/GenBank/DDBJ databases">
        <authorList>
            <person name="Chen L."/>
            <person name="Zhuang W."/>
            <person name="Wang G."/>
        </authorList>
    </citation>
    <scope>NUCLEOTIDE SEQUENCE [LARGE SCALE GENOMIC DNA]</scope>
    <source>
        <strain evidence="5">17621</strain>
    </source>
</reference>
<dbReference type="SMART" id="SM00448">
    <property type="entry name" value="REC"/>
    <property type="match status" value="1"/>
</dbReference>
<evidence type="ECO:0000259" key="2">
    <source>
        <dbReference type="PROSITE" id="PS50110"/>
    </source>
</evidence>
<evidence type="ECO:0000256" key="1">
    <source>
        <dbReference type="PROSITE-ProRule" id="PRU00169"/>
    </source>
</evidence>
<name>A0A1V9F2J9_9BACT</name>
<dbReference type="Gene3D" id="2.40.50.1020">
    <property type="entry name" value="LytTr DNA-binding domain"/>
    <property type="match status" value="1"/>
</dbReference>
<dbReference type="InterPro" id="IPR001789">
    <property type="entry name" value="Sig_transdc_resp-reg_receiver"/>
</dbReference>
<dbReference type="SMART" id="SM00850">
    <property type="entry name" value="LytTR"/>
    <property type="match status" value="1"/>
</dbReference>
<keyword evidence="5" id="KW-1185">Reference proteome</keyword>